<organism evidence="4 5">
    <name type="scientific">Schizophyllum amplum</name>
    <dbReference type="NCBI Taxonomy" id="97359"/>
    <lineage>
        <taxon>Eukaryota</taxon>
        <taxon>Fungi</taxon>
        <taxon>Dikarya</taxon>
        <taxon>Basidiomycota</taxon>
        <taxon>Agaricomycotina</taxon>
        <taxon>Agaricomycetes</taxon>
        <taxon>Agaricomycetidae</taxon>
        <taxon>Agaricales</taxon>
        <taxon>Schizophyllaceae</taxon>
        <taxon>Schizophyllum</taxon>
    </lineage>
</organism>
<dbReference type="FunFam" id="3.60.110.10:FF:000002">
    <property type="entry name" value="Nitrilase family member 2"/>
    <property type="match status" value="1"/>
</dbReference>
<dbReference type="GO" id="GO:0006107">
    <property type="term" value="P:oxaloacetate metabolic process"/>
    <property type="evidence" value="ECO:0007669"/>
    <property type="project" value="TreeGrafter"/>
</dbReference>
<dbReference type="EMBL" id="VDMD01000064">
    <property type="protein sequence ID" value="TRM56628.1"/>
    <property type="molecule type" value="Genomic_DNA"/>
</dbReference>
<dbReference type="STRING" id="97359.A0A550BVR7"/>
<dbReference type="GO" id="GO:0050152">
    <property type="term" value="F:omega-amidase activity"/>
    <property type="evidence" value="ECO:0007669"/>
    <property type="project" value="TreeGrafter"/>
</dbReference>
<dbReference type="Proteomes" id="UP000320762">
    <property type="component" value="Unassembled WGS sequence"/>
</dbReference>
<dbReference type="AlphaFoldDB" id="A0A550BVR7"/>
<evidence type="ECO:0000256" key="1">
    <source>
        <dbReference type="ARBA" id="ARBA00010613"/>
    </source>
</evidence>
<evidence type="ECO:0000259" key="3">
    <source>
        <dbReference type="PROSITE" id="PS50263"/>
    </source>
</evidence>
<dbReference type="SUPFAM" id="SSF56317">
    <property type="entry name" value="Carbon-nitrogen hydrolase"/>
    <property type="match status" value="1"/>
</dbReference>
<dbReference type="OrthoDB" id="10250282at2759"/>
<dbReference type="InterPro" id="IPR003010">
    <property type="entry name" value="C-N_Hydrolase"/>
</dbReference>
<dbReference type="InterPro" id="IPR001110">
    <property type="entry name" value="UPF0012_CS"/>
</dbReference>
<reference evidence="4 5" key="1">
    <citation type="journal article" date="2019" name="New Phytol.">
        <title>Comparative genomics reveals unique wood-decay strategies and fruiting body development in the Schizophyllaceae.</title>
        <authorList>
            <person name="Almasi E."/>
            <person name="Sahu N."/>
            <person name="Krizsan K."/>
            <person name="Balint B."/>
            <person name="Kovacs G.M."/>
            <person name="Kiss B."/>
            <person name="Cseklye J."/>
            <person name="Drula E."/>
            <person name="Henrissat B."/>
            <person name="Nagy I."/>
            <person name="Chovatia M."/>
            <person name="Adam C."/>
            <person name="LaButti K."/>
            <person name="Lipzen A."/>
            <person name="Riley R."/>
            <person name="Grigoriev I.V."/>
            <person name="Nagy L.G."/>
        </authorList>
    </citation>
    <scope>NUCLEOTIDE SEQUENCE [LARGE SCALE GENOMIC DNA]</scope>
    <source>
        <strain evidence="4 5">NL-1724</strain>
    </source>
</reference>
<gene>
    <name evidence="4" type="ORF">BD626DRAFT_413490</name>
</gene>
<evidence type="ECO:0000313" key="5">
    <source>
        <dbReference type="Proteomes" id="UP000320762"/>
    </source>
</evidence>
<comment type="caution">
    <text evidence="4">The sequence shown here is derived from an EMBL/GenBank/DDBJ whole genome shotgun (WGS) entry which is preliminary data.</text>
</comment>
<accession>A0A550BVR7</accession>
<dbReference type="PANTHER" id="PTHR23088:SF30">
    <property type="entry name" value="OMEGA-AMIDASE NIT2"/>
    <property type="match status" value="1"/>
</dbReference>
<name>A0A550BVR7_9AGAR</name>
<evidence type="ECO:0000313" key="4">
    <source>
        <dbReference type="EMBL" id="TRM56628.1"/>
    </source>
</evidence>
<dbReference type="PROSITE" id="PS50263">
    <property type="entry name" value="CN_HYDROLASE"/>
    <property type="match status" value="1"/>
</dbReference>
<dbReference type="GO" id="GO:0005739">
    <property type="term" value="C:mitochondrion"/>
    <property type="evidence" value="ECO:0007669"/>
    <property type="project" value="TreeGrafter"/>
</dbReference>
<dbReference type="GO" id="GO:0006528">
    <property type="term" value="P:asparagine metabolic process"/>
    <property type="evidence" value="ECO:0007669"/>
    <property type="project" value="TreeGrafter"/>
</dbReference>
<dbReference type="Pfam" id="PF00795">
    <property type="entry name" value="CN_hydrolase"/>
    <property type="match status" value="1"/>
</dbReference>
<dbReference type="InterPro" id="IPR045254">
    <property type="entry name" value="Nit1/2_C-N_Hydrolase"/>
</dbReference>
<evidence type="ECO:0000256" key="2">
    <source>
        <dbReference type="ARBA" id="ARBA00022801"/>
    </source>
</evidence>
<feature type="domain" description="CN hydrolase" evidence="3">
    <location>
        <begin position="13"/>
        <end position="276"/>
    </location>
</feature>
<protein>
    <submittedName>
        <fullName evidence="4">Carbon-nitrogen hydrolase</fullName>
    </submittedName>
</protein>
<dbReference type="InterPro" id="IPR036526">
    <property type="entry name" value="C-N_Hydrolase_sf"/>
</dbReference>
<dbReference type="PROSITE" id="PS01227">
    <property type="entry name" value="UPF0012"/>
    <property type="match status" value="1"/>
</dbReference>
<dbReference type="PANTHER" id="PTHR23088">
    <property type="entry name" value="NITRILASE-RELATED"/>
    <property type="match status" value="1"/>
</dbReference>
<proteinExistence type="inferred from homology"/>
<comment type="similarity">
    <text evidence="1">Belongs to the carbon-nitrogen hydrolase superfamily. NIT1/NIT2 family.</text>
</comment>
<dbReference type="CDD" id="cd07572">
    <property type="entry name" value="nit"/>
    <property type="match status" value="1"/>
</dbReference>
<dbReference type="Gene3D" id="3.60.110.10">
    <property type="entry name" value="Carbon-nitrogen hydrolase"/>
    <property type="match status" value="1"/>
</dbReference>
<dbReference type="GO" id="GO:0006541">
    <property type="term" value="P:glutamine metabolic process"/>
    <property type="evidence" value="ECO:0007669"/>
    <property type="project" value="TreeGrafter"/>
</dbReference>
<keyword evidence="2 4" id="KW-0378">Hydrolase</keyword>
<sequence>MSLLSKAPALKPFTLALVQLGQIGVNKADNLKHARDMVIKAAAGKDGKKPSLIVLPECFNSPYGATHFPVYAEKIGYLPGQPYDISKTESDSVKMLSAIAQETNTWLIGGSVPEKADDTYYNTCTVYSPKGELVAMHRKVHLFDIDIPGKITFRESDTLTGGNTANYFDTEFARIGLGICYDVRFPELAMIAARKGKPQVLIYPGAFNMTTGPLHWELLQRARANDQQVFFSMCSPARDMSAGYHAWGHSMVVDPMGRVLGEAGEGEEIIFVDIDPKAFDEARAGIPVTTQRRFDVYPDVSA</sequence>
<keyword evidence="5" id="KW-1185">Reference proteome</keyword>